<feature type="domain" description="Beta-ketoacyl-[acyl-carrier-protein] synthase III N-terminal" evidence="4">
    <location>
        <begin position="114"/>
        <end position="186"/>
    </location>
</feature>
<gene>
    <name evidence="5" type="ORF">F2Y86_12920</name>
</gene>
<dbReference type="Pfam" id="PF08545">
    <property type="entry name" value="ACP_syn_III"/>
    <property type="match status" value="1"/>
</dbReference>
<proteinExistence type="predicted"/>
<organism evidence="5 6">
    <name type="scientific">Bacteroides cellulosilyticus</name>
    <dbReference type="NCBI Taxonomy" id="246787"/>
    <lineage>
        <taxon>Bacteria</taxon>
        <taxon>Pseudomonadati</taxon>
        <taxon>Bacteroidota</taxon>
        <taxon>Bacteroidia</taxon>
        <taxon>Bacteroidales</taxon>
        <taxon>Bacteroidaceae</taxon>
        <taxon>Bacteroides</taxon>
    </lineage>
</organism>
<protein>
    <submittedName>
        <fullName evidence="5">Ketoacyl-ACP synthase III</fullName>
    </submittedName>
</protein>
<sequence>MALFEFKNVRIAGISAGVPANIVCNDDNAIQSGNYDAAAFVETTGVRQRRVSEKLTTSDLCYGAAERLIADLKWDKSEIEALVFVSQTADYILPATACILQNRLGLSKECYAEDVSLGCSGWVYGLSNVVSLLSTGGVKKALLLAGDAKKRAEGPRDPLFGHAGTVTALEYSEGAKGFQFHFGTDGSGYDAIIIPDGGSRNQVSLQSFEIQEVDGKMMHRFQTRMNGMDVFAFGISVPPKSIKKLSQKYDFDYMDADYFIFHQANMKMNEKIRTKLKLEEDKVIYSMPDFGNTSSASIPLTIVAKLKGKFENRLVKFICCGFGVGLSWGTVAFETENIVVSDLVEME</sequence>
<dbReference type="Gene3D" id="3.40.47.10">
    <property type="match status" value="1"/>
</dbReference>
<dbReference type="PANTHER" id="PTHR34069:SF2">
    <property type="entry name" value="BETA-KETOACYL-[ACYL-CARRIER-PROTEIN] SYNTHASE III"/>
    <property type="match status" value="1"/>
</dbReference>
<dbReference type="GO" id="GO:0044550">
    <property type="term" value="P:secondary metabolite biosynthetic process"/>
    <property type="evidence" value="ECO:0007669"/>
    <property type="project" value="TreeGrafter"/>
</dbReference>
<accession>A0A5M6A8I5</accession>
<comment type="caution">
    <text evidence="5">The sequence shown here is derived from an EMBL/GenBank/DDBJ whole genome shotgun (WGS) entry which is preliminary data.</text>
</comment>
<evidence type="ECO:0000256" key="1">
    <source>
        <dbReference type="ARBA" id="ARBA00022679"/>
    </source>
</evidence>
<dbReference type="InterPro" id="IPR013747">
    <property type="entry name" value="ACP_syn_III_C"/>
</dbReference>
<dbReference type="EMBL" id="VVYW01000009">
    <property type="protein sequence ID" value="KAA5408695.1"/>
    <property type="molecule type" value="Genomic_DNA"/>
</dbReference>
<dbReference type="AlphaFoldDB" id="A0A5M6A8I5"/>
<evidence type="ECO:0000313" key="5">
    <source>
        <dbReference type="EMBL" id="KAA5408695.1"/>
    </source>
</evidence>
<dbReference type="CDD" id="cd00830">
    <property type="entry name" value="KAS_III"/>
    <property type="match status" value="1"/>
</dbReference>
<name>A0A5M6A8I5_9BACE</name>
<dbReference type="InterPro" id="IPR013751">
    <property type="entry name" value="ACP_syn_III_N"/>
</dbReference>
<dbReference type="SUPFAM" id="SSF53901">
    <property type="entry name" value="Thiolase-like"/>
    <property type="match status" value="1"/>
</dbReference>
<dbReference type="GO" id="GO:0006633">
    <property type="term" value="P:fatty acid biosynthetic process"/>
    <property type="evidence" value="ECO:0007669"/>
    <property type="project" value="InterPro"/>
</dbReference>
<feature type="domain" description="Beta-ketoacyl-[acyl-carrier-protein] synthase III C-terminal" evidence="3">
    <location>
        <begin position="253"/>
        <end position="334"/>
    </location>
</feature>
<evidence type="ECO:0000256" key="2">
    <source>
        <dbReference type="ARBA" id="ARBA00023315"/>
    </source>
</evidence>
<reference evidence="5 6" key="1">
    <citation type="journal article" date="2019" name="Nat. Med.">
        <title>A library of human gut bacterial isolates paired with longitudinal multiomics data enables mechanistic microbiome research.</title>
        <authorList>
            <person name="Poyet M."/>
            <person name="Groussin M."/>
            <person name="Gibbons S.M."/>
            <person name="Avila-Pacheco J."/>
            <person name="Jiang X."/>
            <person name="Kearney S.M."/>
            <person name="Perrotta A.R."/>
            <person name="Berdy B."/>
            <person name="Zhao S."/>
            <person name="Lieberman T.D."/>
            <person name="Swanson P.K."/>
            <person name="Smith M."/>
            <person name="Roesemann S."/>
            <person name="Alexander J.E."/>
            <person name="Rich S.A."/>
            <person name="Livny J."/>
            <person name="Vlamakis H."/>
            <person name="Clish C."/>
            <person name="Bullock K."/>
            <person name="Deik A."/>
            <person name="Scott J."/>
            <person name="Pierce K.A."/>
            <person name="Xavier R.J."/>
            <person name="Alm E.J."/>
        </authorList>
    </citation>
    <scope>NUCLEOTIDE SEQUENCE [LARGE SCALE GENOMIC DNA]</scope>
    <source>
        <strain evidence="5 6">BIOML-A7</strain>
    </source>
</reference>
<evidence type="ECO:0000259" key="4">
    <source>
        <dbReference type="Pfam" id="PF08545"/>
    </source>
</evidence>
<dbReference type="RefSeq" id="WP_149949838.1">
    <property type="nucleotide sequence ID" value="NZ_RCXI01000009.1"/>
</dbReference>
<evidence type="ECO:0000313" key="6">
    <source>
        <dbReference type="Proteomes" id="UP000325055"/>
    </source>
</evidence>
<dbReference type="GO" id="GO:0004315">
    <property type="term" value="F:3-oxoacyl-[acyl-carrier-protein] synthase activity"/>
    <property type="evidence" value="ECO:0007669"/>
    <property type="project" value="InterPro"/>
</dbReference>
<evidence type="ECO:0000259" key="3">
    <source>
        <dbReference type="Pfam" id="PF08541"/>
    </source>
</evidence>
<dbReference type="PANTHER" id="PTHR34069">
    <property type="entry name" value="3-OXOACYL-[ACYL-CARRIER-PROTEIN] SYNTHASE 3"/>
    <property type="match status" value="1"/>
</dbReference>
<keyword evidence="2" id="KW-0012">Acyltransferase</keyword>
<keyword evidence="1" id="KW-0808">Transferase</keyword>
<dbReference type="Pfam" id="PF08541">
    <property type="entry name" value="ACP_syn_III_C"/>
    <property type="match status" value="1"/>
</dbReference>
<dbReference type="Proteomes" id="UP000325055">
    <property type="component" value="Unassembled WGS sequence"/>
</dbReference>
<dbReference type="InterPro" id="IPR016039">
    <property type="entry name" value="Thiolase-like"/>
</dbReference>